<name>A0A9P4QWD9_9PLEO</name>
<dbReference type="AlphaFoldDB" id="A0A9P4QWD9"/>
<feature type="transmembrane region" description="Helical" evidence="2">
    <location>
        <begin position="94"/>
        <end position="115"/>
    </location>
</feature>
<keyword evidence="5" id="KW-1185">Reference proteome</keyword>
<keyword evidence="2" id="KW-0812">Transmembrane</keyword>
<dbReference type="Pfam" id="PF24800">
    <property type="entry name" value="DUF7702"/>
    <property type="match status" value="1"/>
</dbReference>
<keyword evidence="2" id="KW-1133">Transmembrane helix</keyword>
<feature type="transmembrane region" description="Helical" evidence="2">
    <location>
        <begin position="209"/>
        <end position="230"/>
    </location>
</feature>
<dbReference type="Pfam" id="PF11309">
    <property type="entry name" value="DUF3112"/>
    <property type="match status" value="1"/>
</dbReference>
<feature type="transmembrane region" description="Helical" evidence="2">
    <location>
        <begin position="171"/>
        <end position="197"/>
    </location>
</feature>
<evidence type="ECO:0000256" key="2">
    <source>
        <dbReference type="SAM" id="Phobius"/>
    </source>
</evidence>
<organism evidence="4 5">
    <name type="scientific">Polyplosphaeria fusca</name>
    <dbReference type="NCBI Taxonomy" id="682080"/>
    <lineage>
        <taxon>Eukaryota</taxon>
        <taxon>Fungi</taxon>
        <taxon>Dikarya</taxon>
        <taxon>Ascomycota</taxon>
        <taxon>Pezizomycotina</taxon>
        <taxon>Dothideomycetes</taxon>
        <taxon>Pleosporomycetidae</taxon>
        <taxon>Pleosporales</taxon>
        <taxon>Tetraplosphaeriaceae</taxon>
        <taxon>Polyplosphaeria</taxon>
    </lineage>
</organism>
<feature type="transmembrane region" description="Helical" evidence="2">
    <location>
        <begin position="136"/>
        <end position="159"/>
    </location>
</feature>
<accession>A0A9P4QWD9</accession>
<feature type="transmembrane region" description="Helical" evidence="2">
    <location>
        <begin position="61"/>
        <end position="82"/>
    </location>
</feature>
<dbReference type="InterPro" id="IPR021460">
    <property type="entry name" value="DUF3112"/>
</dbReference>
<dbReference type="Proteomes" id="UP000799444">
    <property type="component" value="Unassembled WGS sequence"/>
</dbReference>
<feature type="transmembrane region" description="Helical" evidence="2">
    <location>
        <begin position="250"/>
        <end position="271"/>
    </location>
</feature>
<evidence type="ECO:0000256" key="1">
    <source>
        <dbReference type="SAM" id="MobiDB-lite"/>
    </source>
</evidence>
<feature type="domain" description="DUF7702" evidence="3">
    <location>
        <begin position="50"/>
        <end position="204"/>
    </location>
</feature>
<dbReference type="EMBL" id="ML996141">
    <property type="protein sequence ID" value="KAF2734927.1"/>
    <property type="molecule type" value="Genomic_DNA"/>
</dbReference>
<reference evidence="4" key="1">
    <citation type="journal article" date="2020" name="Stud. Mycol.">
        <title>101 Dothideomycetes genomes: a test case for predicting lifestyles and emergence of pathogens.</title>
        <authorList>
            <person name="Haridas S."/>
            <person name="Albert R."/>
            <person name="Binder M."/>
            <person name="Bloem J."/>
            <person name="Labutti K."/>
            <person name="Salamov A."/>
            <person name="Andreopoulos B."/>
            <person name="Baker S."/>
            <person name="Barry K."/>
            <person name="Bills G."/>
            <person name="Bluhm B."/>
            <person name="Cannon C."/>
            <person name="Castanera R."/>
            <person name="Culley D."/>
            <person name="Daum C."/>
            <person name="Ezra D."/>
            <person name="Gonzalez J."/>
            <person name="Henrissat B."/>
            <person name="Kuo A."/>
            <person name="Liang C."/>
            <person name="Lipzen A."/>
            <person name="Lutzoni F."/>
            <person name="Magnuson J."/>
            <person name="Mondo S."/>
            <person name="Nolan M."/>
            <person name="Ohm R."/>
            <person name="Pangilinan J."/>
            <person name="Park H.-J."/>
            <person name="Ramirez L."/>
            <person name="Alfaro M."/>
            <person name="Sun H."/>
            <person name="Tritt A."/>
            <person name="Yoshinaga Y."/>
            <person name="Zwiers L.-H."/>
            <person name="Turgeon B."/>
            <person name="Goodwin S."/>
            <person name="Spatafora J."/>
            <person name="Crous P."/>
            <person name="Grigoriev I."/>
        </authorList>
    </citation>
    <scope>NUCLEOTIDE SEQUENCE</scope>
    <source>
        <strain evidence="4">CBS 125425</strain>
    </source>
</reference>
<dbReference type="PANTHER" id="PTHR35184:SF1">
    <property type="entry name" value="INTEGRAL MEMBRANE PROTEIN"/>
    <property type="match status" value="1"/>
</dbReference>
<feature type="transmembrane region" description="Helical" evidence="2">
    <location>
        <begin position="29"/>
        <end position="49"/>
    </location>
</feature>
<proteinExistence type="predicted"/>
<evidence type="ECO:0000313" key="4">
    <source>
        <dbReference type="EMBL" id="KAF2734927.1"/>
    </source>
</evidence>
<evidence type="ECO:0000313" key="5">
    <source>
        <dbReference type="Proteomes" id="UP000799444"/>
    </source>
</evidence>
<sequence length="316" mass="34914">MEAYMMNRGPPYIPTTWSLGGSPEKHIDIPTTSVLLVLYILGAAMHMAIFQINLRRKHKFFASLFIFIFCMARMTTCIIRIASVSLPTNIRLAIAAAIFVAAGVLILFLLNLVFAQRMVRSLYPRIGWHPAFTGSLYALFVVVLLSLAIVITATVQSFYTLRPRTKTIDRALQLYVGTLFAIVSFLPLPMLGLALLIPRKQAPDRFGKGRLRTQIAILALGSGLLCLGAAFRAGTSWRTPVPRTQPLPGYFSKACFYVFDFGMEILVVYLYGIMRVDLRFWTPDGAKGPGSYSAGAMQNGVKDTENGNGQNGHGKH</sequence>
<comment type="caution">
    <text evidence="4">The sequence shown here is derived from an EMBL/GenBank/DDBJ whole genome shotgun (WGS) entry which is preliminary data.</text>
</comment>
<keyword evidence="2" id="KW-0472">Membrane</keyword>
<gene>
    <name evidence="4" type="ORF">EJ04DRAFT_601850</name>
</gene>
<evidence type="ECO:0000259" key="3">
    <source>
        <dbReference type="Pfam" id="PF24800"/>
    </source>
</evidence>
<feature type="region of interest" description="Disordered" evidence="1">
    <location>
        <begin position="292"/>
        <end position="316"/>
    </location>
</feature>
<protein>
    <recommendedName>
        <fullName evidence="3">DUF7702 domain-containing protein</fullName>
    </recommendedName>
</protein>
<dbReference type="PANTHER" id="PTHR35184">
    <property type="entry name" value="YALI0C10208P"/>
    <property type="match status" value="1"/>
</dbReference>
<dbReference type="InterPro" id="IPR056119">
    <property type="entry name" value="DUF7702"/>
</dbReference>
<dbReference type="OrthoDB" id="3357002at2759"/>